<evidence type="ECO:0008006" key="3">
    <source>
        <dbReference type="Google" id="ProtNLM"/>
    </source>
</evidence>
<dbReference type="Proteomes" id="UP000000374">
    <property type="component" value="Chromosome"/>
</dbReference>
<proteinExistence type="predicted"/>
<dbReference type="AlphaFoldDB" id="A1WFE9"/>
<gene>
    <name evidence="1" type="ordered locus">Veis_0572</name>
</gene>
<reference evidence="2" key="1">
    <citation type="submission" date="2006-12" db="EMBL/GenBank/DDBJ databases">
        <title>Complete sequence of chromosome 1 of Verminephrobacter eiseniae EF01-2.</title>
        <authorList>
            <person name="Copeland A."/>
            <person name="Lucas S."/>
            <person name="Lapidus A."/>
            <person name="Barry K."/>
            <person name="Detter J.C."/>
            <person name="Glavina del Rio T."/>
            <person name="Dalin E."/>
            <person name="Tice H."/>
            <person name="Pitluck S."/>
            <person name="Chertkov O."/>
            <person name="Brettin T."/>
            <person name="Bruce D."/>
            <person name="Han C."/>
            <person name="Tapia R."/>
            <person name="Gilna P."/>
            <person name="Schmutz J."/>
            <person name="Larimer F."/>
            <person name="Land M."/>
            <person name="Hauser L."/>
            <person name="Kyrpides N."/>
            <person name="Kim E."/>
            <person name="Stahl D."/>
            <person name="Richardson P."/>
        </authorList>
    </citation>
    <scope>NUCLEOTIDE SEQUENCE [LARGE SCALE GENOMIC DNA]</scope>
    <source>
        <strain evidence="2">EF01-2</strain>
    </source>
</reference>
<dbReference type="eggNOG" id="ENOG5033GIV">
    <property type="taxonomic scope" value="Bacteria"/>
</dbReference>
<evidence type="ECO:0000313" key="1">
    <source>
        <dbReference type="EMBL" id="ABM56356.1"/>
    </source>
</evidence>
<name>A1WFE9_VEREI</name>
<accession>A1WFE9</accession>
<dbReference type="EMBL" id="CP000542">
    <property type="protein sequence ID" value="ABM56356.1"/>
    <property type="molecule type" value="Genomic_DNA"/>
</dbReference>
<dbReference type="HOGENOM" id="CLU_155026_0_0_4"/>
<dbReference type="GeneID" id="76459275"/>
<dbReference type="STRING" id="391735.Veis_0572"/>
<keyword evidence="2" id="KW-1185">Reference proteome</keyword>
<sequence>MSPQESLQAVEQLLDQVSAALLAADPSAVEKHGQALRDAAARCAQLLGHMAASRRGHSAAPWQPRIVAISHRLRLQREGLARLAALAERQLAGLLPPGTAAPTYGAGPGAAAKPTLARIYHGAS</sequence>
<protein>
    <recommendedName>
        <fullName evidence="3">Flagellar protein FlgN</fullName>
    </recommendedName>
</protein>
<dbReference type="RefSeq" id="WP_011808370.1">
    <property type="nucleotide sequence ID" value="NC_008786.1"/>
</dbReference>
<organism evidence="1 2">
    <name type="scientific">Verminephrobacter eiseniae (strain EF01-2)</name>
    <dbReference type="NCBI Taxonomy" id="391735"/>
    <lineage>
        <taxon>Bacteria</taxon>
        <taxon>Pseudomonadati</taxon>
        <taxon>Pseudomonadota</taxon>
        <taxon>Betaproteobacteria</taxon>
        <taxon>Burkholderiales</taxon>
        <taxon>Comamonadaceae</taxon>
        <taxon>Verminephrobacter</taxon>
    </lineage>
</organism>
<dbReference type="KEGG" id="vei:Veis_0572"/>
<dbReference type="OrthoDB" id="8795049at2"/>
<evidence type="ECO:0000313" key="2">
    <source>
        <dbReference type="Proteomes" id="UP000000374"/>
    </source>
</evidence>